<organism evidence="1">
    <name type="scientific">marine sediment metagenome</name>
    <dbReference type="NCBI Taxonomy" id="412755"/>
    <lineage>
        <taxon>unclassified sequences</taxon>
        <taxon>metagenomes</taxon>
        <taxon>ecological metagenomes</taxon>
    </lineage>
</organism>
<gene>
    <name evidence="1" type="ORF">S01H1_22301</name>
</gene>
<dbReference type="EMBL" id="BARS01012555">
    <property type="protein sequence ID" value="GAF87819.1"/>
    <property type="molecule type" value="Genomic_DNA"/>
</dbReference>
<dbReference type="PANTHER" id="PTHR12216">
    <property type="entry name" value="UROCANATE HYDRATASE"/>
    <property type="match status" value="1"/>
</dbReference>
<accession>X0T3K1</accession>
<comment type="caution">
    <text evidence="1">The sequence shown here is derived from an EMBL/GenBank/DDBJ whole genome shotgun (WGS) entry which is preliminary data.</text>
</comment>
<reference evidence="1" key="1">
    <citation type="journal article" date="2014" name="Front. Microbiol.">
        <title>High frequency of phylogenetically diverse reductive dehalogenase-homologous genes in deep subseafloor sedimentary metagenomes.</title>
        <authorList>
            <person name="Kawai M."/>
            <person name="Futagami T."/>
            <person name="Toyoda A."/>
            <person name="Takaki Y."/>
            <person name="Nishi S."/>
            <person name="Hori S."/>
            <person name="Arai W."/>
            <person name="Tsubouchi T."/>
            <person name="Morono Y."/>
            <person name="Uchiyama I."/>
            <person name="Ito T."/>
            <person name="Fujiyama A."/>
            <person name="Inagaki F."/>
            <person name="Takami H."/>
        </authorList>
    </citation>
    <scope>NUCLEOTIDE SEQUENCE</scope>
    <source>
        <strain evidence="1">Expedition CK06-06</strain>
    </source>
</reference>
<dbReference type="GO" id="GO:0016153">
    <property type="term" value="F:urocanate hydratase activity"/>
    <property type="evidence" value="ECO:0007669"/>
    <property type="project" value="TreeGrafter"/>
</dbReference>
<feature type="non-terminal residue" evidence="1">
    <location>
        <position position="72"/>
    </location>
</feature>
<dbReference type="PANTHER" id="PTHR12216:SF3">
    <property type="entry name" value="UROCANATE HYDRATASE"/>
    <property type="match status" value="1"/>
</dbReference>
<dbReference type="AlphaFoldDB" id="X0T3K1"/>
<evidence type="ECO:0000313" key="1">
    <source>
        <dbReference type="EMBL" id="GAF87819.1"/>
    </source>
</evidence>
<protein>
    <recommendedName>
        <fullName evidence="2">Urocanase N-terminal domain-containing protein</fullName>
    </recommendedName>
</protein>
<sequence>MEPVKFSLPDKLPKYPKFKKEIRRAPARDLTLSKYEIKIALKNALRYIPKNLHPGIAPEFSDELKTRGRIYG</sequence>
<evidence type="ECO:0008006" key="2">
    <source>
        <dbReference type="Google" id="ProtNLM"/>
    </source>
</evidence>
<dbReference type="InterPro" id="IPR023637">
    <property type="entry name" value="Urocanase-like"/>
</dbReference>
<name>X0T3K1_9ZZZZ</name>
<dbReference type="GO" id="GO:0006548">
    <property type="term" value="P:L-histidine catabolic process"/>
    <property type="evidence" value="ECO:0007669"/>
    <property type="project" value="TreeGrafter"/>
</dbReference>
<proteinExistence type="predicted"/>